<organism evidence="7 8">
    <name type="scientific">Roseinatronobacter ekhonensis</name>
    <dbReference type="NCBI Taxonomy" id="254356"/>
    <lineage>
        <taxon>Bacteria</taxon>
        <taxon>Pseudomonadati</taxon>
        <taxon>Pseudomonadota</taxon>
        <taxon>Alphaproteobacteria</taxon>
        <taxon>Rhodobacterales</taxon>
        <taxon>Paracoccaceae</taxon>
        <taxon>Roseinatronobacter</taxon>
    </lineage>
</organism>
<dbReference type="AlphaFoldDB" id="A0A3B0M7C4"/>
<evidence type="ECO:0000256" key="4">
    <source>
        <dbReference type="NCBIfam" id="TIGR02021"/>
    </source>
</evidence>
<dbReference type="Pfam" id="PF07109">
    <property type="entry name" value="Mg-por_mtran_C"/>
    <property type="match status" value="1"/>
</dbReference>
<evidence type="ECO:0000259" key="6">
    <source>
        <dbReference type="Pfam" id="PF07109"/>
    </source>
</evidence>
<dbReference type="RefSeq" id="WP_370743558.1">
    <property type="nucleotide sequence ID" value="NZ_UIHC01000012.1"/>
</dbReference>
<dbReference type="EC" id="2.1.1.11" evidence="4"/>
<accession>A0A3B0M7C4</accession>
<feature type="domain" description="Methyltransferase small" evidence="5">
    <location>
        <begin position="51"/>
        <end position="135"/>
    </location>
</feature>
<evidence type="ECO:0000259" key="5">
    <source>
        <dbReference type="Pfam" id="PF05175"/>
    </source>
</evidence>
<evidence type="ECO:0000313" key="7">
    <source>
        <dbReference type="EMBL" id="SUZ31891.1"/>
    </source>
</evidence>
<dbReference type="InterPro" id="IPR029063">
    <property type="entry name" value="SAM-dependent_MTases_sf"/>
</dbReference>
<gene>
    <name evidence="7" type="primary">bchM</name>
    <name evidence="7" type="ORF">ROE7235_01642</name>
</gene>
<dbReference type="NCBIfam" id="TIGR02021">
    <property type="entry name" value="BchM-ChlM"/>
    <property type="match status" value="1"/>
</dbReference>
<sequence length="225" mass="24375">MRDMAPSSASYDATRHRVASYFDGTATRVWERLTSDAPVSRVRQTVREGRDTMRALMLGQLPEDLRGARVLDAGCGTGAASAALAARGAEVVAVDISPKLVDIAAQRLPQGLAGTVAFRAGDMLAADLGRFDHVIAMDSLIYYTRPDLEAALDGLSSRVGQVVFTVAPRTPLLMAMWNAGKIFPRSDRSPTMIPHDWRQMQVAGLGRVGRVSRGFYISECLKVQP</sequence>
<keyword evidence="1 7" id="KW-0489">Methyltransferase</keyword>
<dbReference type="Pfam" id="PF05175">
    <property type="entry name" value="MTS"/>
    <property type="match status" value="1"/>
</dbReference>
<proteinExistence type="predicted"/>
<dbReference type="InterPro" id="IPR010940">
    <property type="entry name" value="Mg_prot_MeTrfase_C"/>
</dbReference>
<dbReference type="PANTHER" id="PTHR43464:SF19">
    <property type="entry name" value="UBIQUINONE BIOSYNTHESIS O-METHYLTRANSFERASE, MITOCHONDRIAL"/>
    <property type="match status" value="1"/>
</dbReference>
<evidence type="ECO:0000256" key="2">
    <source>
        <dbReference type="ARBA" id="ARBA00022679"/>
    </source>
</evidence>
<evidence type="ECO:0000256" key="3">
    <source>
        <dbReference type="ARBA" id="ARBA00022691"/>
    </source>
</evidence>
<evidence type="ECO:0000256" key="1">
    <source>
        <dbReference type="ARBA" id="ARBA00022603"/>
    </source>
</evidence>
<dbReference type="GO" id="GO:0032259">
    <property type="term" value="P:methylation"/>
    <property type="evidence" value="ECO:0007669"/>
    <property type="project" value="UniProtKB-KW"/>
</dbReference>
<name>A0A3B0M7C4_9RHOB</name>
<dbReference type="InterPro" id="IPR007848">
    <property type="entry name" value="Small_mtfrase_dom"/>
</dbReference>
<reference evidence="8" key="1">
    <citation type="submission" date="2018-08" db="EMBL/GenBank/DDBJ databases">
        <authorList>
            <person name="Rodrigo-Torres L."/>
            <person name="Arahal R. D."/>
            <person name="Lucena T."/>
        </authorList>
    </citation>
    <scope>NUCLEOTIDE SEQUENCE [LARGE SCALE GENOMIC DNA]</scope>
    <source>
        <strain evidence="8">CECT 7235</strain>
    </source>
</reference>
<dbReference type="EMBL" id="UIHC01000012">
    <property type="protein sequence ID" value="SUZ31891.1"/>
    <property type="molecule type" value="Genomic_DNA"/>
</dbReference>
<dbReference type="InterPro" id="IPR010251">
    <property type="entry name" value="Mg_prot_MeTrfase"/>
</dbReference>
<feature type="domain" description="Magnesium-protoporphyrin IX methyltransferase C-terminal" evidence="6">
    <location>
        <begin position="136"/>
        <end position="224"/>
    </location>
</feature>
<dbReference type="Proteomes" id="UP000272908">
    <property type="component" value="Unassembled WGS sequence"/>
</dbReference>
<dbReference type="CDD" id="cd02440">
    <property type="entry name" value="AdoMet_MTases"/>
    <property type="match status" value="1"/>
</dbReference>
<keyword evidence="2 7" id="KW-0808">Transferase</keyword>
<dbReference type="SUPFAM" id="SSF53335">
    <property type="entry name" value="S-adenosyl-L-methionine-dependent methyltransferases"/>
    <property type="match status" value="1"/>
</dbReference>
<evidence type="ECO:0000313" key="8">
    <source>
        <dbReference type="Proteomes" id="UP000272908"/>
    </source>
</evidence>
<keyword evidence="8" id="KW-1185">Reference proteome</keyword>
<dbReference type="PANTHER" id="PTHR43464">
    <property type="entry name" value="METHYLTRANSFERASE"/>
    <property type="match status" value="1"/>
</dbReference>
<keyword evidence="3" id="KW-0949">S-adenosyl-L-methionine</keyword>
<dbReference type="Gene3D" id="3.40.50.150">
    <property type="entry name" value="Vaccinia Virus protein VP39"/>
    <property type="match status" value="1"/>
</dbReference>
<dbReference type="GO" id="GO:0015995">
    <property type="term" value="P:chlorophyll biosynthetic process"/>
    <property type="evidence" value="ECO:0007669"/>
    <property type="project" value="UniProtKB-UniRule"/>
</dbReference>
<protein>
    <recommendedName>
        <fullName evidence="4">Magnesium protoporphyrin IX methyltransferase</fullName>
        <ecNumber evidence="4">2.1.1.11</ecNumber>
    </recommendedName>
</protein>
<dbReference type="GO" id="GO:0046406">
    <property type="term" value="F:magnesium protoporphyrin IX methyltransferase activity"/>
    <property type="evidence" value="ECO:0007669"/>
    <property type="project" value="UniProtKB-UniRule"/>
</dbReference>